<organism evidence="1 2">
    <name type="scientific">Rhodopirellula maiorica SM1</name>
    <dbReference type="NCBI Taxonomy" id="1265738"/>
    <lineage>
        <taxon>Bacteria</taxon>
        <taxon>Pseudomonadati</taxon>
        <taxon>Planctomycetota</taxon>
        <taxon>Planctomycetia</taxon>
        <taxon>Pirellulales</taxon>
        <taxon>Pirellulaceae</taxon>
        <taxon>Novipirellula</taxon>
    </lineage>
</organism>
<sequence>MRARLGRPDSFAKRWRQTGWLHQWFSSRDFTRHDGEKLKLREL</sequence>
<keyword evidence="2" id="KW-1185">Reference proteome</keyword>
<gene>
    <name evidence="1" type="ORF">RMSM_06322</name>
</gene>
<evidence type="ECO:0000313" key="1">
    <source>
        <dbReference type="EMBL" id="EMI16758.1"/>
    </source>
</evidence>
<accession>M5RB96</accession>
<evidence type="ECO:0000313" key="2">
    <source>
        <dbReference type="Proteomes" id="UP000011991"/>
    </source>
</evidence>
<dbReference type="EMBL" id="ANOG01000916">
    <property type="protein sequence ID" value="EMI16758.1"/>
    <property type="molecule type" value="Genomic_DNA"/>
</dbReference>
<dbReference type="PATRIC" id="fig|1265738.3.peg.6301"/>
<protein>
    <submittedName>
        <fullName evidence="1">Uncharacterized protein</fullName>
    </submittedName>
</protein>
<proteinExistence type="predicted"/>
<dbReference type="Proteomes" id="UP000011991">
    <property type="component" value="Unassembled WGS sequence"/>
</dbReference>
<dbReference type="AlphaFoldDB" id="M5RB96"/>
<reference evidence="1 2" key="1">
    <citation type="journal article" date="2013" name="Mar. Genomics">
        <title>Expression of sulfatases in Rhodopirellula baltica and the diversity of sulfatases in the genus Rhodopirellula.</title>
        <authorList>
            <person name="Wegner C.E."/>
            <person name="Richter-Heitmann T."/>
            <person name="Klindworth A."/>
            <person name="Klockow C."/>
            <person name="Richter M."/>
            <person name="Achstetter T."/>
            <person name="Glockner F.O."/>
            <person name="Harder J."/>
        </authorList>
    </citation>
    <scope>NUCLEOTIDE SEQUENCE [LARGE SCALE GENOMIC DNA]</scope>
    <source>
        <strain evidence="1 2">SM1</strain>
    </source>
</reference>
<comment type="caution">
    <text evidence="1">The sequence shown here is derived from an EMBL/GenBank/DDBJ whole genome shotgun (WGS) entry which is preliminary data.</text>
</comment>
<name>M5RB96_9BACT</name>